<accession>A0A7D4QCN9</accession>
<proteinExistence type="predicted"/>
<evidence type="ECO:0000313" key="2">
    <source>
        <dbReference type="EMBL" id="QKJ32445.1"/>
    </source>
</evidence>
<dbReference type="SMART" id="SM00530">
    <property type="entry name" value="HTH_XRE"/>
    <property type="match status" value="1"/>
</dbReference>
<evidence type="ECO:0000313" key="3">
    <source>
        <dbReference type="Proteomes" id="UP000505355"/>
    </source>
</evidence>
<name>A0A7D4QCN9_9SPHI</name>
<dbReference type="EMBL" id="CP054139">
    <property type="protein sequence ID" value="QKJ32445.1"/>
    <property type="molecule type" value="Genomic_DNA"/>
</dbReference>
<organism evidence="2 3">
    <name type="scientific">Mucilaginibacter mali</name>
    <dbReference type="NCBI Taxonomy" id="2740462"/>
    <lineage>
        <taxon>Bacteria</taxon>
        <taxon>Pseudomonadati</taxon>
        <taxon>Bacteroidota</taxon>
        <taxon>Sphingobacteriia</taxon>
        <taxon>Sphingobacteriales</taxon>
        <taxon>Sphingobacteriaceae</taxon>
        <taxon>Mucilaginibacter</taxon>
    </lineage>
</organism>
<reference evidence="2 3" key="1">
    <citation type="submission" date="2020-05" db="EMBL/GenBank/DDBJ databases">
        <title>Mucilaginibacter mali sp. nov.</title>
        <authorList>
            <person name="Kim H.S."/>
            <person name="Lee K.C."/>
            <person name="Suh M.K."/>
            <person name="Kim J.-S."/>
            <person name="Han K.-I."/>
            <person name="Eom M.K."/>
            <person name="Shin Y.K."/>
            <person name="Lee J.-S."/>
        </authorList>
    </citation>
    <scope>NUCLEOTIDE SEQUENCE [LARGE SCALE GENOMIC DNA]</scope>
    <source>
        <strain evidence="2 3">G2-14</strain>
    </source>
</reference>
<dbReference type="SUPFAM" id="SSF47413">
    <property type="entry name" value="lambda repressor-like DNA-binding domains"/>
    <property type="match status" value="1"/>
</dbReference>
<dbReference type="PROSITE" id="PS50943">
    <property type="entry name" value="HTH_CROC1"/>
    <property type="match status" value="1"/>
</dbReference>
<dbReference type="InterPro" id="IPR010982">
    <property type="entry name" value="Lambda_DNA-bd_dom_sf"/>
</dbReference>
<dbReference type="AlphaFoldDB" id="A0A7D4QCN9"/>
<gene>
    <name evidence="2" type="ORF">HQ865_22665</name>
</gene>
<dbReference type="InterPro" id="IPR001387">
    <property type="entry name" value="Cro/C1-type_HTH"/>
</dbReference>
<protein>
    <submittedName>
        <fullName evidence="2">Helix-turn-helix transcriptional regulator</fullName>
    </submittedName>
</protein>
<dbReference type="GO" id="GO:0003677">
    <property type="term" value="F:DNA binding"/>
    <property type="evidence" value="ECO:0007669"/>
    <property type="project" value="InterPro"/>
</dbReference>
<keyword evidence="3" id="KW-1185">Reference proteome</keyword>
<dbReference type="RefSeq" id="WP_173417095.1">
    <property type="nucleotide sequence ID" value="NZ_CP054139.1"/>
</dbReference>
<dbReference type="Proteomes" id="UP000505355">
    <property type="component" value="Chromosome"/>
</dbReference>
<sequence length="78" mass="8896">MNKPKHPNSIRERRLARGLTQRELSDLLGLRCESRLSRWENGLSLPSTTNLIEIARSLRARPEELIEADKSCKGINIS</sequence>
<evidence type="ECO:0000259" key="1">
    <source>
        <dbReference type="PROSITE" id="PS50943"/>
    </source>
</evidence>
<feature type="domain" description="HTH cro/C1-type" evidence="1">
    <location>
        <begin position="10"/>
        <end position="65"/>
    </location>
</feature>
<dbReference type="Gene3D" id="1.10.260.40">
    <property type="entry name" value="lambda repressor-like DNA-binding domains"/>
    <property type="match status" value="1"/>
</dbReference>
<dbReference type="Pfam" id="PF01381">
    <property type="entry name" value="HTH_3"/>
    <property type="match status" value="1"/>
</dbReference>
<dbReference type="KEGG" id="mmab:HQ865_22665"/>
<dbReference type="CDD" id="cd00093">
    <property type="entry name" value="HTH_XRE"/>
    <property type="match status" value="1"/>
</dbReference>